<dbReference type="Pfam" id="PF13401">
    <property type="entry name" value="AAA_22"/>
    <property type="match status" value="1"/>
</dbReference>
<reference evidence="3" key="1">
    <citation type="submission" date="2019-02" db="EMBL/GenBank/DDBJ databases">
        <authorList>
            <person name="Gruber-Vodicka R. H."/>
            <person name="Seah K. B. B."/>
        </authorList>
    </citation>
    <scope>NUCLEOTIDE SEQUENCE</scope>
    <source>
        <strain evidence="3">BECK_BY1</strain>
    </source>
</reference>
<dbReference type="Gene3D" id="3.40.50.300">
    <property type="entry name" value="P-loop containing nucleotide triphosphate hydrolases"/>
    <property type="match status" value="1"/>
</dbReference>
<dbReference type="InterPro" id="IPR049945">
    <property type="entry name" value="AAA_22"/>
</dbReference>
<organism evidence="3">
    <name type="scientific">Candidatus Kentrum sp. TUN</name>
    <dbReference type="NCBI Taxonomy" id="2126343"/>
    <lineage>
        <taxon>Bacteria</taxon>
        <taxon>Pseudomonadati</taxon>
        <taxon>Pseudomonadota</taxon>
        <taxon>Gammaproteobacteria</taxon>
        <taxon>Candidatus Kentrum</taxon>
    </lineage>
</organism>
<evidence type="ECO:0000256" key="1">
    <source>
        <dbReference type="SAM" id="MobiDB-lite"/>
    </source>
</evidence>
<dbReference type="InterPro" id="IPR027417">
    <property type="entry name" value="P-loop_NTPase"/>
</dbReference>
<proteinExistence type="predicted"/>
<protein>
    <submittedName>
        <fullName evidence="3">ATPase</fullName>
    </submittedName>
</protein>
<feature type="region of interest" description="Disordered" evidence="1">
    <location>
        <begin position="74"/>
        <end position="93"/>
    </location>
</feature>
<evidence type="ECO:0000313" key="3">
    <source>
        <dbReference type="EMBL" id="VFK57641.1"/>
    </source>
</evidence>
<sequence length="771" mass="86730">MSLIVILPCPEDTYISPGLRRSYPGSARATRATLKGLRHCFPWPPLRNPVGVGSLCVPLPRVAAAQQPWADIRSPLGQKSALPNPPGTLKPEEPHFSGFPGLGRSQDQKLPGWFTELQEIRQKELPERLPYSLAALEKCSGFDLATETLQLILALQRFAIIGNAGELMALSSAFQLPQTFDPESGGERKGARPTRLPLSESDWLVTGWNLLERIHTLLTDMPEYRELTTHDARRDFLALKVKQLRELSTEDLPLFWQSTGKEIIDHWATILENEAKRVRDWLKLAVRLPEQHSATGTTSLLFEVANESTVVARDIQLQLDNTVGIHWAASGLNHRLLEKGQSVSLSVTMDCNEAGSYPLTGHIKASELDGLPYRDQFSFRLSVGKAGLPYDPPNIQPYQTGEGLGSDVTFVGRNELLRDLRGLWRQPYGKPGVVLVGQRRIGKTSLLNKIKRDGLNEVHLHPLVVNIQGVTSPYDFLKEVASGMAEIVHVKRPTLHRDEPYADFKEFIFDLAPKLADWRFLLMLDEADLVPRQHLGDLMPGFLRTLMQDPQYPTLLLFCGTHALKHMGREYDSILFNTAQVRTVSYMSEAESREVLEKPVGEILEFASATLERAYHYTRGQPLLLQMIGMTLIRQFNSTVFAGESRGNYVSPDDLERAVVGVVTQESNAAFENHWDYSDTATRRVLSGIAQSLDETNRPQLDIAGIEVALDEVRLDVPHKTLFESLKNLCDEEVLMGSGATYRFAVPLYRRWINWRWAPDKVREETVIEVE</sequence>
<dbReference type="AlphaFoldDB" id="A0A450ZV31"/>
<dbReference type="EMBL" id="CAADFX010000067">
    <property type="protein sequence ID" value="VFK57641.1"/>
    <property type="molecule type" value="Genomic_DNA"/>
</dbReference>
<dbReference type="PANTHER" id="PTHR34301">
    <property type="entry name" value="DNA-BINDING PROTEIN-RELATED"/>
    <property type="match status" value="1"/>
</dbReference>
<accession>A0A450ZV31</accession>
<dbReference type="PRINTS" id="PR00364">
    <property type="entry name" value="DISEASERSIST"/>
</dbReference>
<feature type="domain" description="ORC1/DEAH AAA+ ATPase" evidence="2">
    <location>
        <begin position="433"/>
        <end position="566"/>
    </location>
</feature>
<evidence type="ECO:0000259" key="2">
    <source>
        <dbReference type="Pfam" id="PF13401"/>
    </source>
</evidence>
<dbReference type="PANTHER" id="PTHR34301:SF8">
    <property type="entry name" value="ATPASE DOMAIN-CONTAINING PROTEIN"/>
    <property type="match status" value="1"/>
</dbReference>
<dbReference type="GO" id="GO:0016887">
    <property type="term" value="F:ATP hydrolysis activity"/>
    <property type="evidence" value="ECO:0007669"/>
    <property type="project" value="InterPro"/>
</dbReference>
<name>A0A450ZV31_9GAMM</name>
<dbReference type="SUPFAM" id="SSF52540">
    <property type="entry name" value="P-loop containing nucleoside triphosphate hydrolases"/>
    <property type="match status" value="1"/>
</dbReference>
<gene>
    <name evidence="3" type="ORF">BECKTUN1418D_GA0071000_10671</name>
</gene>